<evidence type="ECO:0000313" key="5">
    <source>
        <dbReference type="Proteomes" id="UP000004688"/>
    </source>
</evidence>
<dbReference type="GO" id="GO:0008080">
    <property type="term" value="F:N-acetyltransferase activity"/>
    <property type="evidence" value="ECO:0007669"/>
    <property type="project" value="TreeGrafter"/>
</dbReference>
<keyword evidence="2" id="KW-0012">Acyltransferase</keyword>
<dbReference type="Gene3D" id="3.40.630.30">
    <property type="match status" value="1"/>
</dbReference>
<dbReference type="InterPro" id="IPR051016">
    <property type="entry name" value="Diverse_Substrate_AcTransf"/>
</dbReference>
<dbReference type="InterPro" id="IPR016181">
    <property type="entry name" value="Acyl_CoA_acyltransferase"/>
</dbReference>
<evidence type="ECO:0000313" key="4">
    <source>
        <dbReference type="EMBL" id="AGI71179.1"/>
    </source>
</evidence>
<dbReference type="SUPFAM" id="SSF55729">
    <property type="entry name" value="Acyl-CoA N-acyltransferases (Nat)"/>
    <property type="match status" value="1"/>
</dbReference>
<name>M9REY7_9RHOB</name>
<evidence type="ECO:0000256" key="1">
    <source>
        <dbReference type="ARBA" id="ARBA00022679"/>
    </source>
</evidence>
<feature type="domain" description="N-acetyltransferase" evidence="3">
    <location>
        <begin position="6"/>
        <end position="155"/>
    </location>
</feature>
<dbReference type="HOGENOM" id="CLU_1693683_0_0_5"/>
<dbReference type="OrthoDB" id="7651332at2"/>
<proteinExistence type="predicted"/>
<accession>M9REY7</accession>
<sequence length="155" mass="16416">MTDTSPSVTLAAAPDLPDILAMIRALPAFHGDTAQVTQAQLHHAFFGPAPVVTALIAKLNGTAIGYAGLIPTLVLHSGETRLDIHHLFVAQDHRGRGVGTALIKAVKHHANTLGVSRLSIGTDPDNATAIAAYRAMPDLEEITGFGPRFWVKSDR</sequence>
<reference evidence="4 5" key="1">
    <citation type="journal article" date="2013" name="PLoS ONE">
        <title>Poles Apart: Arctic and Antarctic Octadecabacter strains Share High Genome Plasticity and a New Type of Xanthorhodopsin.</title>
        <authorList>
            <person name="Vollmers J."/>
            <person name="Voget S."/>
            <person name="Dietrich S."/>
            <person name="Gollnow K."/>
            <person name="Smits M."/>
            <person name="Meyer K."/>
            <person name="Brinkhoff T."/>
            <person name="Simon M."/>
            <person name="Daniel R."/>
        </authorList>
    </citation>
    <scope>NUCLEOTIDE SEQUENCE [LARGE SCALE GENOMIC DNA]</scope>
    <source>
        <strain evidence="4 5">238</strain>
    </source>
</reference>
<dbReference type="PROSITE" id="PS51186">
    <property type="entry name" value="GNAT"/>
    <property type="match status" value="1"/>
</dbReference>
<keyword evidence="1" id="KW-0808">Transferase</keyword>
<dbReference type="STRING" id="391616.OA238_c09810"/>
<evidence type="ECO:0000259" key="3">
    <source>
        <dbReference type="PROSITE" id="PS51186"/>
    </source>
</evidence>
<gene>
    <name evidence="4" type="ORF">OA238_c09810</name>
</gene>
<keyword evidence="5" id="KW-1185">Reference proteome</keyword>
<dbReference type="PANTHER" id="PTHR10545:SF29">
    <property type="entry name" value="GH14572P-RELATED"/>
    <property type="match status" value="1"/>
</dbReference>
<dbReference type="RefSeq" id="WP_015494394.1">
    <property type="nucleotide sequence ID" value="NC_020908.1"/>
</dbReference>
<evidence type="ECO:0000256" key="2">
    <source>
        <dbReference type="ARBA" id="ARBA00023315"/>
    </source>
</evidence>
<dbReference type="eggNOG" id="COG0456">
    <property type="taxonomic scope" value="Bacteria"/>
</dbReference>
<dbReference type="CDD" id="cd04301">
    <property type="entry name" value="NAT_SF"/>
    <property type="match status" value="1"/>
</dbReference>
<dbReference type="KEGG" id="oar:OA238_c09810"/>
<dbReference type="PANTHER" id="PTHR10545">
    <property type="entry name" value="DIAMINE N-ACETYLTRANSFERASE"/>
    <property type="match status" value="1"/>
</dbReference>
<organism evidence="4 5">
    <name type="scientific">Octadecabacter arcticus 238</name>
    <dbReference type="NCBI Taxonomy" id="391616"/>
    <lineage>
        <taxon>Bacteria</taxon>
        <taxon>Pseudomonadati</taxon>
        <taxon>Pseudomonadota</taxon>
        <taxon>Alphaproteobacteria</taxon>
        <taxon>Rhodobacterales</taxon>
        <taxon>Roseobacteraceae</taxon>
        <taxon>Octadecabacter</taxon>
    </lineage>
</organism>
<dbReference type="EMBL" id="CP003742">
    <property type="protein sequence ID" value="AGI71179.1"/>
    <property type="molecule type" value="Genomic_DNA"/>
</dbReference>
<protein>
    <recommendedName>
        <fullName evidence="3">N-acetyltransferase domain-containing protein</fullName>
    </recommendedName>
</protein>
<dbReference type="Proteomes" id="UP000004688">
    <property type="component" value="Chromosome"/>
</dbReference>
<dbReference type="InterPro" id="IPR000182">
    <property type="entry name" value="GNAT_dom"/>
</dbReference>
<dbReference type="Pfam" id="PF00583">
    <property type="entry name" value="Acetyltransf_1"/>
    <property type="match status" value="1"/>
</dbReference>
<dbReference type="AlphaFoldDB" id="M9REY7"/>